<dbReference type="EMBL" id="BORT01000025">
    <property type="protein sequence ID" value="GIO49844.1"/>
    <property type="molecule type" value="Genomic_DNA"/>
</dbReference>
<feature type="domain" description="SLH" evidence="3">
    <location>
        <begin position="145"/>
        <end position="208"/>
    </location>
</feature>
<comment type="caution">
    <text evidence="4">The sequence shown here is derived from an EMBL/GenBank/DDBJ whole genome shotgun (WGS) entry which is preliminary data.</text>
</comment>
<feature type="chain" id="PRO_5037456814" description="SLH domain-containing protein" evidence="2">
    <location>
        <begin position="26"/>
        <end position="316"/>
    </location>
</feature>
<evidence type="ECO:0000313" key="4">
    <source>
        <dbReference type="EMBL" id="GIO49844.1"/>
    </source>
</evidence>
<evidence type="ECO:0000256" key="1">
    <source>
        <dbReference type="SAM" id="MobiDB-lite"/>
    </source>
</evidence>
<name>A0A919YG48_9BACL</name>
<keyword evidence="5" id="KW-1185">Reference proteome</keyword>
<feature type="domain" description="SLH" evidence="3">
    <location>
        <begin position="20"/>
        <end position="84"/>
    </location>
</feature>
<proteinExistence type="predicted"/>
<keyword evidence="2" id="KW-0732">Signal</keyword>
<gene>
    <name evidence="4" type="ORF">J34TS1_46090</name>
</gene>
<evidence type="ECO:0000256" key="2">
    <source>
        <dbReference type="SAM" id="SignalP"/>
    </source>
</evidence>
<feature type="compositionally biased region" description="Polar residues" evidence="1">
    <location>
        <begin position="300"/>
        <end position="316"/>
    </location>
</feature>
<dbReference type="Pfam" id="PF00395">
    <property type="entry name" value="SLH"/>
    <property type="match status" value="1"/>
</dbReference>
<evidence type="ECO:0000259" key="3">
    <source>
        <dbReference type="PROSITE" id="PS51272"/>
    </source>
</evidence>
<dbReference type="PROSITE" id="PS51272">
    <property type="entry name" value="SLH"/>
    <property type="match status" value="2"/>
</dbReference>
<dbReference type="InterPro" id="IPR001119">
    <property type="entry name" value="SLH_dom"/>
</dbReference>
<accession>A0A919YG48</accession>
<protein>
    <recommendedName>
        <fullName evidence="3">SLH domain-containing protein</fullName>
    </recommendedName>
</protein>
<dbReference type="AlphaFoldDB" id="A0A919YG48"/>
<dbReference type="Proteomes" id="UP000682811">
    <property type="component" value="Unassembled WGS sequence"/>
</dbReference>
<organism evidence="4 5">
    <name type="scientific">Paenibacillus azoreducens</name>
    <dbReference type="NCBI Taxonomy" id="116718"/>
    <lineage>
        <taxon>Bacteria</taxon>
        <taxon>Bacillati</taxon>
        <taxon>Bacillota</taxon>
        <taxon>Bacilli</taxon>
        <taxon>Bacillales</taxon>
        <taxon>Paenibacillaceae</taxon>
        <taxon>Paenibacillus</taxon>
    </lineage>
</organism>
<evidence type="ECO:0000313" key="5">
    <source>
        <dbReference type="Proteomes" id="UP000682811"/>
    </source>
</evidence>
<reference evidence="4 5" key="1">
    <citation type="submission" date="2021-03" db="EMBL/GenBank/DDBJ databases">
        <title>Antimicrobial resistance genes in bacteria isolated from Japanese honey, and their potential for conferring macrolide and lincosamide resistance in the American foulbrood pathogen Paenibacillus larvae.</title>
        <authorList>
            <person name="Okamoto M."/>
            <person name="Kumagai M."/>
            <person name="Kanamori H."/>
            <person name="Takamatsu D."/>
        </authorList>
    </citation>
    <scope>NUCLEOTIDE SEQUENCE [LARGE SCALE GENOMIC DNA]</scope>
    <source>
        <strain evidence="4 5">J34TS1</strain>
    </source>
</reference>
<dbReference type="RefSeq" id="WP_212980201.1">
    <property type="nucleotide sequence ID" value="NZ_AP025343.1"/>
</dbReference>
<sequence length="316" mass="34223">MGSKKKWAAFLIAVGSLTAASYADAFSDILDPNQDQIATYLQTKGIIHGVSEDKFAPSDSLTAAQGIQMLVNAMNLQAKHKSSSVSSGHEAPKAWYAEAAGIAADNGLTVESIRDWNMKLTREQFAGLLEQALSAAGISPVAHKSAAVADESQIAPEYRNAVQSLLLAQIAATDEQDRFQPKRYITRMEAAEMTYNAIKYYHGSDDGQGSESQDDDVSVQVEKVNDQVNKIVLFKSDMPNPGYGIMIDRIEFLPGQKAIAYYHFTTPKPGTMYPQVISTAKASFYVDSQFKVSVKKSSGPDGSQISIPGINPINSK</sequence>
<feature type="region of interest" description="Disordered" evidence="1">
    <location>
        <begin position="296"/>
        <end position="316"/>
    </location>
</feature>
<feature type="signal peptide" evidence="2">
    <location>
        <begin position="1"/>
        <end position="25"/>
    </location>
</feature>